<dbReference type="SUPFAM" id="SSF46458">
    <property type="entry name" value="Globin-like"/>
    <property type="match status" value="1"/>
</dbReference>
<dbReference type="GO" id="GO:0046872">
    <property type="term" value="F:metal ion binding"/>
    <property type="evidence" value="ECO:0007669"/>
    <property type="project" value="UniProtKB-KW"/>
</dbReference>
<protein>
    <submittedName>
        <fullName evidence="5">Globin</fullName>
    </submittedName>
</protein>
<dbReference type="EMBL" id="CP001339">
    <property type="protein sequence ID" value="ACL74049.1"/>
    <property type="molecule type" value="Genomic_DNA"/>
</dbReference>
<evidence type="ECO:0000313" key="5">
    <source>
        <dbReference type="EMBL" id="ACL74049.1"/>
    </source>
</evidence>
<dbReference type="Pfam" id="PF01152">
    <property type="entry name" value="Bac_globin"/>
    <property type="match status" value="1"/>
</dbReference>
<dbReference type="GO" id="GO:0020037">
    <property type="term" value="F:heme binding"/>
    <property type="evidence" value="ECO:0007669"/>
    <property type="project" value="InterPro"/>
</dbReference>
<keyword evidence="3" id="KW-0479">Metal-binding</keyword>
<dbReference type="Proteomes" id="UP000002383">
    <property type="component" value="Chromosome"/>
</dbReference>
<keyword evidence="2" id="KW-0349">Heme</keyword>
<evidence type="ECO:0000313" key="6">
    <source>
        <dbReference type="Proteomes" id="UP000002383"/>
    </source>
</evidence>
<proteinExistence type="predicted"/>
<dbReference type="GO" id="GO:0019825">
    <property type="term" value="F:oxygen binding"/>
    <property type="evidence" value="ECO:0007669"/>
    <property type="project" value="InterPro"/>
</dbReference>
<dbReference type="eggNOG" id="COG2346">
    <property type="taxonomic scope" value="Bacteria"/>
</dbReference>
<name>B8GPC9_THISH</name>
<gene>
    <name evidence="5" type="ordered locus">Tgr7_2979</name>
</gene>
<dbReference type="RefSeq" id="WP_012639512.1">
    <property type="nucleotide sequence ID" value="NC_011901.1"/>
</dbReference>
<organism evidence="5 6">
    <name type="scientific">Thioalkalivibrio sulfidiphilus (strain HL-EbGR7)</name>
    <dbReference type="NCBI Taxonomy" id="396588"/>
    <lineage>
        <taxon>Bacteria</taxon>
        <taxon>Pseudomonadati</taxon>
        <taxon>Pseudomonadota</taxon>
        <taxon>Gammaproteobacteria</taxon>
        <taxon>Chromatiales</taxon>
        <taxon>Ectothiorhodospiraceae</taxon>
        <taxon>Thioalkalivibrio</taxon>
    </lineage>
</organism>
<dbReference type="AlphaFoldDB" id="B8GPC9"/>
<dbReference type="InterPro" id="IPR012292">
    <property type="entry name" value="Globin/Proto"/>
</dbReference>
<keyword evidence="4" id="KW-0408">Iron</keyword>
<keyword evidence="6" id="KW-1185">Reference proteome</keyword>
<dbReference type="STRING" id="396588.Tgr7_2979"/>
<evidence type="ECO:0000256" key="4">
    <source>
        <dbReference type="ARBA" id="ARBA00023004"/>
    </source>
</evidence>
<dbReference type="CDD" id="cd08916">
    <property type="entry name" value="TrHb3_P"/>
    <property type="match status" value="1"/>
</dbReference>
<evidence type="ECO:0000256" key="2">
    <source>
        <dbReference type="ARBA" id="ARBA00022617"/>
    </source>
</evidence>
<dbReference type="KEGG" id="tgr:Tgr7_2979"/>
<accession>B8GPC9</accession>
<dbReference type="Gene3D" id="1.10.490.10">
    <property type="entry name" value="Globins"/>
    <property type="match status" value="1"/>
</dbReference>
<evidence type="ECO:0000256" key="3">
    <source>
        <dbReference type="ARBA" id="ARBA00022723"/>
    </source>
</evidence>
<dbReference type="OrthoDB" id="25954at2"/>
<evidence type="ECO:0000256" key="1">
    <source>
        <dbReference type="ARBA" id="ARBA00022448"/>
    </source>
</evidence>
<reference evidence="5 6" key="1">
    <citation type="journal article" date="2011" name="Stand. Genomic Sci.">
        <title>Complete genome sequence of 'Thioalkalivibrio sulfidophilus' HL-EbGr7.</title>
        <authorList>
            <person name="Muyzer G."/>
            <person name="Sorokin D.Y."/>
            <person name="Mavromatis K."/>
            <person name="Lapidus A."/>
            <person name="Clum A."/>
            <person name="Ivanova N."/>
            <person name="Pati A."/>
            <person name="d'Haeseleer P."/>
            <person name="Woyke T."/>
            <person name="Kyrpides N.C."/>
        </authorList>
    </citation>
    <scope>NUCLEOTIDE SEQUENCE [LARGE SCALE GENOMIC DNA]</scope>
    <source>
        <strain evidence="5 6">HL-EbGR7</strain>
    </source>
</reference>
<sequence length="129" mass="14919">MKRTLQPLCDKIGHERIKAVIHAFYGKLRSDAQLGHFFAHIEDFSSHEARISDFWYTAMGGRLEHPPQVDMVGKHFPLGIQDADIDRWLEHFRATTAEHLEPGLAEQWVFMAEGIAGRLRQIVVHHQLR</sequence>
<dbReference type="InterPro" id="IPR001486">
    <property type="entry name" value="Hemoglobin_trunc"/>
</dbReference>
<keyword evidence="1" id="KW-0813">Transport</keyword>
<dbReference type="InterPro" id="IPR009050">
    <property type="entry name" value="Globin-like_sf"/>
</dbReference>
<dbReference type="HOGENOM" id="CLU_104957_5_0_6"/>